<dbReference type="SUPFAM" id="SSF53187">
    <property type="entry name" value="Zn-dependent exopeptidases"/>
    <property type="match status" value="1"/>
</dbReference>
<dbReference type="SUPFAM" id="SSF55031">
    <property type="entry name" value="Bacterial exopeptidase dimerisation domain"/>
    <property type="match status" value="1"/>
</dbReference>
<name>A0A1M4U3Y0_STRHI</name>
<dbReference type="EMBL" id="FQVN01000001">
    <property type="protein sequence ID" value="SHE51346.1"/>
    <property type="molecule type" value="Genomic_DNA"/>
</dbReference>
<dbReference type="InterPro" id="IPR036264">
    <property type="entry name" value="Bact_exopeptidase_dim_dom"/>
</dbReference>
<dbReference type="PANTHER" id="PTHR11014:SF63">
    <property type="entry name" value="METALLOPEPTIDASE, PUTATIVE (AFU_ORTHOLOGUE AFUA_6G09600)-RELATED"/>
    <property type="match status" value="1"/>
</dbReference>
<dbReference type="Gene3D" id="3.30.70.360">
    <property type="match status" value="1"/>
</dbReference>
<gene>
    <name evidence="2" type="ORF">SAMN05444320_101286</name>
</gene>
<organism evidence="2 3">
    <name type="scientific">Streptoalloteichus hindustanus</name>
    <dbReference type="NCBI Taxonomy" id="2017"/>
    <lineage>
        <taxon>Bacteria</taxon>
        <taxon>Bacillati</taxon>
        <taxon>Actinomycetota</taxon>
        <taxon>Actinomycetes</taxon>
        <taxon>Pseudonocardiales</taxon>
        <taxon>Pseudonocardiaceae</taxon>
        <taxon>Streptoalloteichus</taxon>
    </lineage>
</organism>
<dbReference type="InterPro" id="IPR002933">
    <property type="entry name" value="Peptidase_M20"/>
</dbReference>
<evidence type="ECO:0000313" key="3">
    <source>
        <dbReference type="Proteomes" id="UP000184501"/>
    </source>
</evidence>
<dbReference type="Pfam" id="PF01546">
    <property type="entry name" value="Peptidase_M20"/>
    <property type="match status" value="1"/>
</dbReference>
<evidence type="ECO:0000259" key="1">
    <source>
        <dbReference type="Pfam" id="PF07687"/>
    </source>
</evidence>
<dbReference type="AlphaFoldDB" id="A0A1M4U3Y0"/>
<evidence type="ECO:0000313" key="2">
    <source>
        <dbReference type="EMBL" id="SHE51346.1"/>
    </source>
</evidence>
<dbReference type="Pfam" id="PF07687">
    <property type="entry name" value="M20_dimer"/>
    <property type="match status" value="1"/>
</dbReference>
<keyword evidence="2" id="KW-0378">Hydrolase</keyword>
<dbReference type="InterPro" id="IPR017439">
    <property type="entry name" value="Amidohydrolase"/>
</dbReference>
<keyword evidence="3" id="KW-1185">Reference proteome</keyword>
<dbReference type="STRING" id="2017.SAMN05444320_101286"/>
<proteinExistence type="predicted"/>
<dbReference type="Proteomes" id="UP000184501">
    <property type="component" value="Unassembled WGS sequence"/>
</dbReference>
<dbReference type="NCBIfam" id="TIGR01891">
    <property type="entry name" value="amidohydrolases"/>
    <property type="match status" value="1"/>
</dbReference>
<reference evidence="2 3" key="1">
    <citation type="submission" date="2016-11" db="EMBL/GenBank/DDBJ databases">
        <authorList>
            <person name="Jaros S."/>
            <person name="Januszkiewicz K."/>
            <person name="Wedrychowicz H."/>
        </authorList>
    </citation>
    <scope>NUCLEOTIDE SEQUENCE [LARGE SCALE GENOMIC DNA]</scope>
    <source>
        <strain evidence="2 3">DSM 44523</strain>
    </source>
</reference>
<accession>A0A1M4U3Y0</accession>
<dbReference type="PANTHER" id="PTHR11014">
    <property type="entry name" value="PEPTIDASE M20 FAMILY MEMBER"/>
    <property type="match status" value="1"/>
</dbReference>
<sequence>MERREAVSGSGQGWGDGQVRGIARVAAERAGNVLSDLAERLPGLRELYEDLHRNPELSGQERRTAAVVAERFSAAGLRVTAGVGGTGVVGLLGNGDGPVVMVRGDMDALPIAERTGLPYASRVEGTLPDGSRTPVMHACGHDVHAAVLVGVVEALARARDRWAGTLLAVAQPAEETAEGAVAMLADGLFARFPKPDVVLGQHVQALPVGVVAHNPDVVLSAALTIEIRIFGRGGHGSFPEAAVDPVVAAAFLVTRLQTIVSREVPAGEPVVVTVGALRAGTTANVIPDEARLLVNIRTRGDAIRDRVVAAVRRIARAEARAAGCPRDPDVTTSALFPLTRNDSELDDLIGAVHEEVFGLASVIEVEPVMGSEDFAYYGLPGPGRYGGAPVPYCYWFFGGTARQRWNETPGVGLAKLRVLPGPHNAAFAPDPEGALLTGVRALTSAALACFSLDWK</sequence>
<dbReference type="GO" id="GO:0016787">
    <property type="term" value="F:hydrolase activity"/>
    <property type="evidence" value="ECO:0007669"/>
    <property type="project" value="UniProtKB-KW"/>
</dbReference>
<dbReference type="Gene3D" id="3.40.630.10">
    <property type="entry name" value="Zn peptidases"/>
    <property type="match status" value="1"/>
</dbReference>
<protein>
    <submittedName>
        <fullName evidence="2">Hippurate hydrolase</fullName>
    </submittedName>
</protein>
<feature type="domain" description="Peptidase M20 dimerisation" evidence="1">
    <location>
        <begin position="222"/>
        <end position="320"/>
    </location>
</feature>
<dbReference type="RefSeq" id="WP_234995476.1">
    <property type="nucleotide sequence ID" value="NZ_FQVN01000001.1"/>
</dbReference>
<dbReference type="InterPro" id="IPR011650">
    <property type="entry name" value="Peptidase_M20_dimer"/>
</dbReference>